<sequence>MSKSKIHNVRFFNPHPNTIRTTALKRNKKKLVVCRSDASIEIWNLSSAPFIEHTISATTSNSSVEAISWCGDDLFSVGLHGFLVQYNLRKLSIESQWAVTGGACYCLHVNKSNDTIAIGTEQGYLNIFEVKSDGVYFEKFFDKQEGMIICLKFDSTGKFIASGSTDTVRVWNVETGHAIHKMTTGRSEAKKQTIVWSIELLSDFTIITGDSRGKITFWDGKVGAQIESYQSHKADILALCLSDDEHTLYCAGVDPTIVTYEKINVRGENQKWVKSIQRKIHEHDVNALVLYDNKLYSGGADSYLACSFYPPKTLLKFPPILPSCVHIAKEARYIMLRHSNHIELWSLGTSQKVDNNYTGLVDLQEEPKKLLVLHKTVTDQDDVKEREGISCCCISNNGKWIMYSTNLGSRLFKLERDADNLTLDKIEFEKNKVPCILGTFTSNSSQLITCPNSGGLNVHDLKDGEVVLRQTIEIKEIEDTIMFLQMSPCGKYLLVGDSSSNIVIWTSKNKQWVPYCKLPKYRYPATAMSIHPKTLYLVVSYSDSKIVEYDVKKRQYTPFTEKLSKLDFKSKFYPIKSITFDPRVNSIIIFHDDSSIYVINKEKAFVDKRKKAKITKDTSPQKAVNGIDVPVTKVEVNTLKKYKHLVHFEWLSKDEMVAVEVNPLALFEKLPPAFAQTTFGNK</sequence>
<dbReference type="InterPro" id="IPR046351">
    <property type="entry name" value="UTP4"/>
</dbReference>
<dbReference type="InterPro" id="IPR001680">
    <property type="entry name" value="WD40_rpt"/>
</dbReference>
<dbReference type="EMBL" id="CAACVG010008735">
    <property type="protein sequence ID" value="VEN50924.1"/>
    <property type="molecule type" value="Genomic_DNA"/>
</dbReference>
<dbReference type="InterPro" id="IPR036322">
    <property type="entry name" value="WD40_repeat_dom_sf"/>
</dbReference>
<proteinExistence type="predicted"/>
<organism evidence="3 4">
    <name type="scientific">Callosobruchus maculatus</name>
    <name type="common">Southern cowpea weevil</name>
    <name type="synonym">Pulse bruchid</name>
    <dbReference type="NCBI Taxonomy" id="64391"/>
    <lineage>
        <taxon>Eukaryota</taxon>
        <taxon>Metazoa</taxon>
        <taxon>Ecdysozoa</taxon>
        <taxon>Arthropoda</taxon>
        <taxon>Hexapoda</taxon>
        <taxon>Insecta</taxon>
        <taxon>Pterygota</taxon>
        <taxon>Neoptera</taxon>
        <taxon>Endopterygota</taxon>
        <taxon>Coleoptera</taxon>
        <taxon>Polyphaga</taxon>
        <taxon>Cucujiformia</taxon>
        <taxon>Chrysomeloidea</taxon>
        <taxon>Chrysomelidae</taxon>
        <taxon>Bruchinae</taxon>
        <taxon>Bruchini</taxon>
        <taxon>Callosobruchus</taxon>
    </lineage>
</organism>
<dbReference type="InterPro" id="IPR015943">
    <property type="entry name" value="WD40/YVTN_repeat-like_dom_sf"/>
</dbReference>
<evidence type="ECO:0000313" key="3">
    <source>
        <dbReference type="EMBL" id="VEN50924.1"/>
    </source>
</evidence>
<evidence type="ECO:0000313" key="4">
    <source>
        <dbReference type="Proteomes" id="UP000410492"/>
    </source>
</evidence>
<dbReference type="Gene3D" id="2.130.10.10">
    <property type="entry name" value="YVTN repeat-like/Quinoprotein amine dehydrogenase"/>
    <property type="match status" value="3"/>
</dbReference>
<keyword evidence="1" id="KW-0853">WD repeat</keyword>
<dbReference type="AlphaFoldDB" id="A0A653CSS1"/>
<dbReference type="InterPro" id="IPR011047">
    <property type="entry name" value="Quinoprotein_ADH-like_sf"/>
</dbReference>
<feature type="repeat" description="WD" evidence="1">
    <location>
        <begin position="12"/>
        <end position="53"/>
    </location>
</feature>
<gene>
    <name evidence="3" type="ORF">CALMAC_LOCUS11530</name>
</gene>
<dbReference type="GO" id="GO:0003723">
    <property type="term" value="F:RNA binding"/>
    <property type="evidence" value="ECO:0007669"/>
    <property type="project" value="TreeGrafter"/>
</dbReference>
<dbReference type="SUPFAM" id="SSF50998">
    <property type="entry name" value="Quinoprotein alcohol dehydrogenase-like"/>
    <property type="match status" value="1"/>
</dbReference>
<dbReference type="GO" id="GO:0032040">
    <property type="term" value="C:small-subunit processome"/>
    <property type="evidence" value="ECO:0007669"/>
    <property type="project" value="TreeGrafter"/>
</dbReference>
<dbReference type="InterPro" id="IPR024977">
    <property type="entry name" value="Apc4-like_WD40_dom"/>
</dbReference>
<feature type="domain" description="Anaphase-promoting complex subunit 4-like WD40" evidence="2">
    <location>
        <begin position="110"/>
        <end position="196"/>
    </location>
</feature>
<name>A0A653CSS1_CALMS</name>
<accession>A0A653CSS1</accession>
<dbReference type="SMART" id="SM00320">
    <property type="entry name" value="WD40"/>
    <property type="match status" value="9"/>
</dbReference>
<evidence type="ECO:0000259" key="2">
    <source>
        <dbReference type="Pfam" id="PF12894"/>
    </source>
</evidence>
<dbReference type="GO" id="GO:0000462">
    <property type="term" value="P:maturation of SSU-rRNA from tricistronic rRNA transcript (SSU-rRNA, 5.8S rRNA, LSU-rRNA)"/>
    <property type="evidence" value="ECO:0007669"/>
    <property type="project" value="InterPro"/>
</dbReference>
<protein>
    <recommendedName>
        <fullName evidence="2">Anaphase-promoting complex subunit 4-like WD40 domain-containing protein</fullName>
    </recommendedName>
</protein>
<dbReference type="GO" id="GO:0034455">
    <property type="term" value="C:t-UTP complex"/>
    <property type="evidence" value="ECO:0007669"/>
    <property type="project" value="TreeGrafter"/>
</dbReference>
<keyword evidence="4" id="KW-1185">Reference proteome</keyword>
<dbReference type="Proteomes" id="UP000410492">
    <property type="component" value="Unassembled WGS sequence"/>
</dbReference>
<dbReference type="PROSITE" id="PS50082">
    <property type="entry name" value="WD_REPEATS_2"/>
    <property type="match status" value="1"/>
</dbReference>
<dbReference type="GO" id="GO:0030686">
    <property type="term" value="C:90S preribosome"/>
    <property type="evidence" value="ECO:0007669"/>
    <property type="project" value="InterPro"/>
</dbReference>
<dbReference type="OrthoDB" id="8883818at2759"/>
<dbReference type="SUPFAM" id="SSF50978">
    <property type="entry name" value="WD40 repeat-like"/>
    <property type="match status" value="1"/>
</dbReference>
<dbReference type="PANTHER" id="PTHR44163">
    <property type="entry name" value="U3 SMALL NUCLEOLAR RNA-ASSOCIATED PROTEIN 4 HOMOLOG"/>
    <property type="match status" value="1"/>
</dbReference>
<evidence type="ECO:0000256" key="1">
    <source>
        <dbReference type="PROSITE-ProRule" id="PRU00221"/>
    </source>
</evidence>
<reference evidence="3 4" key="1">
    <citation type="submission" date="2019-01" db="EMBL/GenBank/DDBJ databases">
        <authorList>
            <person name="Sayadi A."/>
        </authorList>
    </citation>
    <scope>NUCLEOTIDE SEQUENCE [LARGE SCALE GENOMIC DNA]</scope>
</reference>
<dbReference type="Pfam" id="PF12894">
    <property type="entry name" value="ANAPC4_WD40"/>
    <property type="match status" value="1"/>
</dbReference>
<dbReference type="PANTHER" id="PTHR44163:SF1">
    <property type="entry name" value="U3 SMALL NUCLEOLAR RNA-ASSOCIATED PROTEIN 4 HOMOLOG"/>
    <property type="match status" value="1"/>
</dbReference>